<sequence length="188" mass="21203">MVLKNQIESLLFISPKPLSVKDLTKLMSADQKDTFDALIELAKEYQARASGIKLLKIGDKYQLTTAGEAAEVVKKFIKSEISDELTKPALETLTIIAYRGPISKAELEIIRGVNCSLILRNLLMRGLIEAGEDRKKMVVLYNITFEFLKYLGLNQLSDLPDFEKLNRNNNLDKLLAANQENNSKLEEN</sequence>
<dbReference type="SUPFAM" id="SSF46785">
    <property type="entry name" value="Winged helix' DNA-binding domain"/>
    <property type="match status" value="2"/>
</dbReference>
<evidence type="ECO:0000256" key="1">
    <source>
        <dbReference type="ARBA" id="ARBA00022490"/>
    </source>
</evidence>
<dbReference type="GO" id="GO:0051301">
    <property type="term" value="P:cell division"/>
    <property type="evidence" value="ECO:0007669"/>
    <property type="project" value="UniProtKB-KW"/>
</dbReference>
<dbReference type="InterPro" id="IPR036388">
    <property type="entry name" value="WH-like_DNA-bd_sf"/>
</dbReference>
<dbReference type="PANTHER" id="PTHR34298">
    <property type="entry name" value="SEGREGATION AND CONDENSATION PROTEIN B"/>
    <property type="match status" value="1"/>
</dbReference>
<dbReference type="AlphaFoldDB" id="A0A1G1YNQ7"/>
<reference evidence="5 6" key="1">
    <citation type="journal article" date="2016" name="Nat. Commun.">
        <title>Thousands of microbial genomes shed light on interconnected biogeochemical processes in an aquifer system.</title>
        <authorList>
            <person name="Anantharaman K."/>
            <person name="Brown C.T."/>
            <person name="Hug L.A."/>
            <person name="Sharon I."/>
            <person name="Castelle C.J."/>
            <person name="Probst A.J."/>
            <person name="Thomas B.C."/>
            <person name="Singh A."/>
            <person name="Wilkins M.J."/>
            <person name="Karaoz U."/>
            <person name="Brodie E.L."/>
            <person name="Williams K.H."/>
            <person name="Hubbard S.S."/>
            <person name="Banfield J.F."/>
        </authorList>
    </citation>
    <scope>NUCLEOTIDE SEQUENCE [LARGE SCALE GENOMIC DNA]</scope>
</reference>
<dbReference type="Pfam" id="PF04079">
    <property type="entry name" value="SMC_ScpB"/>
    <property type="match status" value="1"/>
</dbReference>
<keyword evidence="4" id="KW-0131">Cell cycle</keyword>
<dbReference type="PIRSF" id="PIRSF019345">
    <property type="entry name" value="ScpB"/>
    <property type="match status" value="1"/>
</dbReference>
<evidence type="ECO:0000256" key="3">
    <source>
        <dbReference type="ARBA" id="ARBA00022829"/>
    </source>
</evidence>
<keyword evidence="1" id="KW-0963">Cytoplasm</keyword>
<evidence type="ECO:0000313" key="6">
    <source>
        <dbReference type="Proteomes" id="UP000177376"/>
    </source>
</evidence>
<dbReference type="PANTHER" id="PTHR34298:SF2">
    <property type="entry name" value="SEGREGATION AND CONDENSATION PROTEIN B"/>
    <property type="match status" value="1"/>
</dbReference>
<evidence type="ECO:0000256" key="2">
    <source>
        <dbReference type="ARBA" id="ARBA00022618"/>
    </source>
</evidence>
<dbReference type="Proteomes" id="UP000177376">
    <property type="component" value="Unassembled WGS sequence"/>
</dbReference>
<keyword evidence="2" id="KW-0132">Cell division</keyword>
<accession>A0A1G1YNQ7</accession>
<dbReference type="NCBIfam" id="TIGR00281">
    <property type="entry name" value="SMC-Scp complex subunit ScpB"/>
    <property type="match status" value="1"/>
</dbReference>
<dbReference type="GO" id="GO:0051304">
    <property type="term" value="P:chromosome separation"/>
    <property type="evidence" value="ECO:0007669"/>
    <property type="project" value="InterPro"/>
</dbReference>
<protein>
    <submittedName>
        <fullName evidence="5">SMC-Scp complex subunit ScpB</fullName>
    </submittedName>
</protein>
<organism evidence="5 6">
    <name type="scientific">Candidatus Buchananbacteria bacterium RIFCSPLOWO2_01_FULL_39_33</name>
    <dbReference type="NCBI Taxonomy" id="1797543"/>
    <lineage>
        <taxon>Bacteria</taxon>
        <taxon>Candidatus Buchananiibacteriota</taxon>
    </lineage>
</organism>
<keyword evidence="3" id="KW-0159">Chromosome partition</keyword>
<dbReference type="InterPro" id="IPR036390">
    <property type="entry name" value="WH_DNA-bd_sf"/>
</dbReference>
<dbReference type="InterPro" id="IPR005234">
    <property type="entry name" value="ScpB_csome_segregation"/>
</dbReference>
<comment type="caution">
    <text evidence="5">The sequence shown here is derived from an EMBL/GenBank/DDBJ whole genome shotgun (WGS) entry which is preliminary data.</text>
</comment>
<gene>
    <name evidence="5" type="ORF">A3A02_03100</name>
</gene>
<proteinExistence type="predicted"/>
<dbReference type="Gene3D" id="1.10.10.10">
    <property type="entry name" value="Winged helix-like DNA-binding domain superfamily/Winged helix DNA-binding domain"/>
    <property type="match status" value="2"/>
</dbReference>
<evidence type="ECO:0000256" key="4">
    <source>
        <dbReference type="ARBA" id="ARBA00023306"/>
    </source>
</evidence>
<name>A0A1G1YNQ7_9BACT</name>
<evidence type="ECO:0000313" key="5">
    <source>
        <dbReference type="EMBL" id="OGY53067.1"/>
    </source>
</evidence>
<dbReference type="EMBL" id="MHIM01000006">
    <property type="protein sequence ID" value="OGY53067.1"/>
    <property type="molecule type" value="Genomic_DNA"/>
</dbReference>